<dbReference type="PROSITE" id="PS50088">
    <property type="entry name" value="ANK_REPEAT"/>
    <property type="match status" value="9"/>
</dbReference>
<evidence type="ECO:0000256" key="5">
    <source>
        <dbReference type="ARBA" id="ARBA00023043"/>
    </source>
</evidence>
<evidence type="ECO:0000256" key="2">
    <source>
        <dbReference type="ARBA" id="ARBA00022737"/>
    </source>
</evidence>
<keyword evidence="3" id="KW-0863">Zinc-finger</keyword>
<evidence type="ECO:0000256" key="7">
    <source>
        <dbReference type="SAM" id="MobiDB-lite"/>
    </source>
</evidence>
<dbReference type="Pfam" id="PF13637">
    <property type="entry name" value="Ank_4"/>
    <property type="match status" value="1"/>
</dbReference>
<dbReference type="PANTHER" id="PTHR24173:SF74">
    <property type="entry name" value="ANKYRIN REPEAT DOMAIN-CONTAINING PROTEIN 16"/>
    <property type="match status" value="1"/>
</dbReference>
<dbReference type="InterPro" id="IPR002110">
    <property type="entry name" value="Ankyrin_rpt"/>
</dbReference>
<feature type="repeat" description="ANK" evidence="6">
    <location>
        <begin position="952"/>
        <end position="979"/>
    </location>
</feature>
<dbReference type="InterPro" id="IPR036770">
    <property type="entry name" value="Ankyrin_rpt-contain_sf"/>
</dbReference>
<sequence>MEPAGLALGAVGLLGLFSLYQEAVSVVGVADRDSLEKNAHPELKDPAVVAAVSSLLASICDVFAAVDPTLTRHDQASASSAGNPSRKKFRSRLNWALADNDKLTLQAQDFVNLVQKLYHLVPPERLQPDEFQKLQEALIQSQRSEALRRVSQWLDATTTENNFDAYCSTRLDTTCGWIDAHPAYQHWLTEQPGKALKVLWVHGPAGFGKSVLCAYIINSLLDNDSDAQRNPSAIPRSWVHQAYLGKCDNTKATHSDILRLFKNIATPTHKSELIFVVDGPDECPRTNTARVELHRNRADILWEITKEAAGTGARLLVLRPHGPQPPGVHFDEVNISRDDVSLDVARFAEHIVTQKLQGNTQQFCQDLATQMAKNSDGMFLLIRLQSQTLRPRKGKNQLRRAVSEMPTNLAQVYERHWDDIRRLPPSDRQRAEAILRWVLFARHPLRILELSEIVTVLDTDEGDEPQFDDLPASFDEEFVDDEILGLCGSFLELRDPAVEAKFADKTVHLIHFSASEFLLGQHACAQFYNTMLQEYYLAQTCLRYLDCPGTWERQADEDSDSIHDRPFAFYAVYYWFEHVAACVDSEYDIKDLFEAPSSESSEDGDSEEANSEDNSPEESESGEGHSKTMNSKAGESPGGRTYYAAQFGLRDVLQYMHESGSIDISDTPKYYRDPLQAAAFRGNLDALTFLLEIGANPEAEGLFGSSLLAPAAASEEEAVTVLLHHGASVSATSTTGQTPLHLAAQKGHYFIAQQLLNHNSDLSAADNDGRTPLMAAAYYGHIKMVRLLVEKGSLGSDDIYEYNALIWAAINGHVEAVQRLLDSGAEVNHCTRHGETALSFASEKGHTGIVKTLLNFGASTETPDKDGYRPSLLAAENDSGASPDAASSQGLTPLIAAAWKGHSEAVKTLLDSGASLEASYSDGWTPLHFAAANGHLDVIRILLESGNHVTPIHVGAERGRVEVVQMLLEAGVDVNISAEDGSTPLHCAVRGNDRAVVELLLHHHASLDQLDLFGRTAFEYTNDDTIAGFRGRFSECEHYAHPTEDARQQRVRESVSLLAGRVKALEKKKMTLLDILGRCLLQLNYKLDAAIVFSETTHVDSESESLDHNISCDLCDEYVFGERWICTSCRSENLCAACMTKSLADVSERLFCSGHEYFCVVEGDGGVPKTNVYTEEFVAWLKELEIRHGLATL</sequence>
<feature type="repeat" description="ANK" evidence="6">
    <location>
        <begin position="735"/>
        <end position="767"/>
    </location>
</feature>
<evidence type="ECO:0000256" key="1">
    <source>
        <dbReference type="ARBA" id="ARBA00022723"/>
    </source>
</evidence>
<dbReference type="Gene3D" id="3.40.50.300">
    <property type="entry name" value="P-loop containing nucleotide triphosphate hydrolases"/>
    <property type="match status" value="1"/>
</dbReference>
<keyword evidence="5 6" id="KW-0040">ANK repeat</keyword>
<name>A0ABR4K7H1_9EURO</name>
<dbReference type="SUPFAM" id="SSF48403">
    <property type="entry name" value="Ankyrin repeat"/>
    <property type="match status" value="1"/>
</dbReference>
<evidence type="ECO:0000256" key="6">
    <source>
        <dbReference type="PROSITE-ProRule" id="PRU00023"/>
    </source>
</evidence>
<dbReference type="Gene3D" id="3.30.60.90">
    <property type="match status" value="1"/>
</dbReference>
<evidence type="ECO:0000313" key="10">
    <source>
        <dbReference type="EMBL" id="KAL2847153.1"/>
    </source>
</evidence>
<accession>A0ABR4K7H1</accession>
<dbReference type="SUPFAM" id="SSF57850">
    <property type="entry name" value="RING/U-box"/>
    <property type="match status" value="1"/>
</dbReference>
<feature type="repeat" description="ANK" evidence="6">
    <location>
        <begin position="833"/>
        <end position="865"/>
    </location>
</feature>
<dbReference type="EMBL" id="JBFXLU010000058">
    <property type="protein sequence ID" value="KAL2847153.1"/>
    <property type="molecule type" value="Genomic_DNA"/>
</dbReference>
<dbReference type="Gene3D" id="1.25.40.20">
    <property type="entry name" value="Ankyrin repeat-containing domain"/>
    <property type="match status" value="5"/>
</dbReference>
<keyword evidence="4" id="KW-0862">Zinc</keyword>
<feature type="compositionally biased region" description="Acidic residues" evidence="7">
    <location>
        <begin position="600"/>
        <end position="621"/>
    </location>
</feature>
<dbReference type="SUPFAM" id="SSF52540">
    <property type="entry name" value="P-loop containing nucleoside triphosphate hydrolases"/>
    <property type="match status" value="1"/>
</dbReference>
<dbReference type="PROSITE" id="PS50297">
    <property type="entry name" value="ANK_REP_REGION"/>
    <property type="match status" value="8"/>
</dbReference>
<gene>
    <name evidence="10" type="ORF">BJY01DRAFT_263070</name>
</gene>
<feature type="repeat" description="ANK" evidence="6">
    <location>
        <begin position="670"/>
        <end position="702"/>
    </location>
</feature>
<keyword evidence="11" id="KW-1185">Reference proteome</keyword>
<feature type="signal peptide" evidence="8">
    <location>
        <begin position="1"/>
        <end position="25"/>
    </location>
</feature>
<dbReference type="Pfam" id="PF12796">
    <property type="entry name" value="Ank_2"/>
    <property type="match status" value="3"/>
</dbReference>
<dbReference type="InterPro" id="IPR027417">
    <property type="entry name" value="P-loop_NTPase"/>
</dbReference>
<feature type="region of interest" description="Disordered" evidence="7">
    <location>
        <begin position="861"/>
        <end position="887"/>
    </location>
</feature>
<feature type="region of interest" description="Disordered" evidence="7">
    <location>
        <begin position="595"/>
        <end position="637"/>
    </location>
</feature>
<feature type="repeat" description="ANK" evidence="6">
    <location>
        <begin position="768"/>
        <end position="793"/>
    </location>
</feature>
<evidence type="ECO:0000256" key="8">
    <source>
        <dbReference type="SAM" id="SignalP"/>
    </source>
</evidence>
<keyword evidence="8" id="KW-0732">Signal</keyword>
<feature type="repeat" description="ANK" evidence="6">
    <location>
        <begin position="800"/>
        <end position="832"/>
    </location>
</feature>
<organism evidence="10 11">
    <name type="scientific">Aspergillus pseudoustus</name>
    <dbReference type="NCBI Taxonomy" id="1810923"/>
    <lineage>
        <taxon>Eukaryota</taxon>
        <taxon>Fungi</taxon>
        <taxon>Dikarya</taxon>
        <taxon>Ascomycota</taxon>
        <taxon>Pezizomycotina</taxon>
        <taxon>Eurotiomycetes</taxon>
        <taxon>Eurotiomycetidae</taxon>
        <taxon>Eurotiales</taxon>
        <taxon>Aspergillaceae</taxon>
        <taxon>Aspergillus</taxon>
        <taxon>Aspergillus subgen. Nidulantes</taxon>
    </lineage>
</organism>
<dbReference type="InterPro" id="IPR043145">
    <property type="entry name" value="Znf_ZZ_sf"/>
</dbReference>
<proteinExistence type="predicted"/>
<feature type="domain" description="Nephrocystin 3-like N-terminal" evidence="9">
    <location>
        <begin position="174"/>
        <end position="292"/>
    </location>
</feature>
<dbReference type="Pfam" id="PF24883">
    <property type="entry name" value="NPHP3_N"/>
    <property type="match status" value="1"/>
</dbReference>
<reference evidence="10 11" key="1">
    <citation type="submission" date="2024-07" db="EMBL/GenBank/DDBJ databases">
        <title>Section-level genome sequencing and comparative genomics of Aspergillus sections Usti and Cavernicolus.</title>
        <authorList>
            <consortium name="Lawrence Berkeley National Laboratory"/>
            <person name="Nybo J.L."/>
            <person name="Vesth T.C."/>
            <person name="Theobald S."/>
            <person name="Frisvad J.C."/>
            <person name="Larsen T.O."/>
            <person name="Kjaerboelling I."/>
            <person name="Rothschild-Mancinelli K."/>
            <person name="Lyhne E.K."/>
            <person name="Kogle M.E."/>
            <person name="Barry K."/>
            <person name="Clum A."/>
            <person name="Na H."/>
            <person name="Ledsgaard L."/>
            <person name="Lin J."/>
            <person name="Lipzen A."/>
            <person name="Kuo A."/>
            <person name="Riley R."/>
            <person name="Mondo S."/>
            <person name="Labutti K."/>
            <person name="Haridas S."/>
            <person name="Pangalinan J."/>
            <person name="Salamov A.A."/>
            <person name="Simmons B.A."/>
            <person name="Magnuson J.K."/>
            <person name="Chen J."/>
            <person name="Drula E."/>
            <person name="Henrissat B."/>
            <person name="Wiebenga A."/>
            <person name="Lubbers R.J."/>
            <person name="Gomes A.C."/>
            <person name="Makela M.R."/>
            <person name="Stajich J."/>
            <person name="Grigoriev I.V."/>
            <person name="Mortensen U.H."/>
            <person name="De Vries R.P."/>
            <person name="Baker S.E."/>
            <person name="Andersen M.R."/>
        </authorList>
    </citation>
    <scope>NUCLEOTIDE SEQUENCE [LARGE SCALE GENOMIC DNA]</scope>
    <source>
        <strain evidence="10 11">CBS 123904</strain>
    </source>
</reference>
<dbReference type="PANTHER" id="PTHR24173">
    <property type="entry name" value="ANKYRIN REPEAT CONTAINING"/>
    <property type="match status" value="1"/>
</dbReference>
<protein>
    <recommendedName>
        <fullName evidence="9">Nephrocystin 3-like N-terminal domain-containing protein</fullName>
    </recommendedName>
</protein>
<dbReference type="Gene3D" id="1.20.120.1020">
    <property type="entry name" value="Prion-inhibition and propagation, HeLo domain"/>
    <property type="match status" value="1"/>
</dbReference>
<dbReference type="InterPro" id="IPR038305">
    <property type="entry name" value="HeLo_sf"/>
</dbReference>
<comment type="caution">
    <text evidence="10">The sequence shown here is derived from an EMBL/GenBank/DDBJ whole genome shotgun (WGS) entry which is preliminary data.</text>
</comment>
<evidence type="ECO:0000256" key="4">
    <source>
        <dbReference type="ARBA" id="ARBA00022833"/>
    </source>
</evidence>
<evidence type="ECO:0000259" key="9">
    <source>
        <dbReference type="Pfam" id="PF24883"/>
    </source>
</evidence>
<evidence type="ECO:0000256" key="3">
    <source>
        <dbReference type="ARBA" id="ARBA00022771"/>
    </source>
</evidence>
<dbReference type="Proteomes" id="UP001610446">
    <property type="component" value="Unassembled WGS sequence"/>
</dbReference>
<keyword evidence="2" id="KW-0677">Repeat</keyword>
<feature type="repeat" description="ANK" evidence="6">
    <location>
        <begin position="922"/>
        <end position="954"/>
    </location>
</feature>
<feature type="chain" id="PRO_5047129424" description="Nephrocystin 3-like N-terminal domain-containing protein" evidence="8">
    <location>
        <begin position="26"/>
        <end position="1193"/>
    </location>
</feature>
<dbReference type="PRINTS" id="PR01415">
    <property type="entry name" value="ANKYRIN"/>
</dbReference>
<feature type="repeat" description="ANK" evidence="6">
    <location>
        <begin position="980"/>
        <end position="1012"/>
    </location>
</feature>
<evidence type="ECO:0000313" key="11">
    <source>
        <dbReference type="Proteomes" id="UP001610446"/>
    </source>
</evidence>
<keyword evidence="1" id="KW-0479">Metal-binding</keyword>
<dbReference type="InterPro" id="IPR056884">
    <property type="entry name" value="NPHP3-like_N"/>
</dbReference>
<feature type="repeat" description="ANK" evidence="6">
    <location>
        <begin position="889"/>
        <end position="921"/>
    </location>
</feature>
<dbReference type="SMART" id="SM00248">
    <property type="entry name" value="ANK"/>
    <property type="match status" value="10"/>
</dbReference>